<evidence type="ECO:0000256" key="3">
    <source>
        <dbReference type="ARBA" id="ARBA00022490"/>
    </source>
</evidence>
<dbReference type="AlphaFoldDB" id="A0A2T7Q059"/>
<organism evidence="7 8">
    <name type="scientific">Pomacea canaliculata</name>
    <name type="common">Golden apple snail</name>
    <dbReference type="NCBI Taxonomy" id="400727"/>
    <lineage>
        <taxon>Eukaryota</taxon>
        <taxon>Metazoa</taxon>
        <taxon>Spiralia</taxon>
        <taxon>Lophotrochozoa</taxon>
        <taxon>Mollusca</taxon>
        <taxon>Gastropoda</taxon>
        <taxon>Caenogastropoda</taxon>
        <taxon>Architaenioglossa</taxon>
        <taxon>Ampullarioidea</taxon>
        <taxon>Ampullariidae</taxon>
        <taxon>Pomacea</taxon>
    </lineage>
</organism>
<dbReference type="InterPro" id="IPR033205">
    <property type="entry name" value="COP9_CSN8"/>
</dbReference>
<keyword evidence="8" id="KW-1185">Reference proteome</keyword>
<protein>
    <recommendedName>
        <fullName evidence="6">CSN8/PSMD8/EIF3K domain-containing protein</fullName>
    </recommendedName>
</protein>
<dbReference type="Pfam" id="PF10075">
    <property type="entry name" value="CSN8_PSD8_EIF3K"/>
    <property type="match status" value="1"/>
</dbReference>
<keyword evidence="4" id="KW-0736">Signalosome</keyword>
<evidence type="ECO:0000259" key="6">
    <source>
        <dbReference type="Pfam" id="PF10075"/>
    </source>
</evidence>
<dbReference type="OrthoDB" id="5351233at2759"/>
<evidence type="ECO:0000256" key="5">
    <source>
        <dbReference type="ARBA" id="ARBA00023242"/>
    </source>
</evidence>
<dbReference type="GO" id="GO:0000338">
    <property type="term" value="P:protein deneddylation"/>
    <property type="evidence" value="ECO:0007669"/>
    <property type="project" value="InterPro"/>
</dbReference>
<dbReference type="Gene3D" id="1.25.40.990">
    <property type="match status" value="1"/>
</dbReference>
<reference evidence="7 8" key="1">
    <citation type="submission" date="2018-04" db="EMBL/GenBank/DDBJ databases">
        <title>The genome of golden apple snail Pomacea canaliculata provides insight into stress tolerance and invasive adaptation.</title>
        <authorList>
            <person name="Liu C."/>
            <person name="Liu B."/>
            <person name="Ren Y."/>
            <person name="Zhang Y."/>
            <person name="Wang H."/>
            <person name="Li S."/>
            <person name="Jiang F."/>
            <person name="Yin L."/>
            <person name="Zhang G."/>
            <person name="Qian W."/>
            <person name="Fan W."/>
        </authorList>
    </citation>
    <scope>NUCLEOTIDE SEQUENCE [LARGE SCALE GENOMIC DNA]</scope>
    <source>
        <strain evidence="7">SZHN2017</strain>
        <tissue evidence="7">Muscle</tissue>
    </source>
</reference>
<dbReference type="GO" id="GO:0008180">
    <property type="term" value="C:COP9 signalosome"/>
    <property type="evidence" value="ECO:0007669"/>
    <property type="project" value="UniProtKB-KW"/>
</dbReference>
<sequence length="188" mass="21077">MAGDADIDFLGLTQELEVQELEAPGGVATPQLYGQLLALYLLQNDLCNAKFLWKRIPQNIKTANPELSTIWVVGQRMWLRDLPGVYEALKKEWSEAVKPIMMALRDSVHKKAFNLVRLGYSSISVEDFSLFVGLSTSDAKQAALQDGWMLDSQSRFLTPKKLESVITASLPSEQHLSILTDYVSFLEN</sequence>
<evidence type="ECO:0000256" key="2">
    <source>
        <dbReference type="ARBA" id="ARBA00004496"/>
    </source>
</evidence>
<dbReference type="Proteomes" id="UP000245119">
    <property type="component" value="Linkage Group LG1"/>
</dbReference>
<evidence type="ECO:0000256" key="1">
    <source>
        <dbReference type="ARBA" id="ARBA00004123"/>
    </source>
</evidence>
<evidence type="ECO:0000313" key="8">
    <source>
        <dbReference type="Proteomes" id="UP000245119"/>
    </source>
</evidence>
<comment type="caution">
    <text evidence="7">The sequence shown here is derived from an EMBL/GenBank/DDBJ whole genome shotgun (WGS) entry which is preliminary data.</text>
</comment>
<keyword evidence="5" id="KW-0539">Nucleus</keyword>
<dbReference type="PANTHER" id="PTHR13339">
    <property type="entry name" value="COP9 SIGNALOSOME COMPLEX SUBUNIT 8"/>
    <property type="match status" value="1"/>
</dbReference>
<dbReference type="EMBL" id="PZQS01000001">
    <property type="protein sequence ID" value="PVD39051.1"/>
    <property type="molecule type" value="Genomic_DNA"/>
</dbReference>
<dbReference type="GO" id="GO:0010387">
    <property type="term" value="P:COP9 signalosome assembly"/>
    <property type="evidence" value="ECO:0007669"/>
    <property type="project" value="InterPro"/>
</dbReference>
<proteinExistence type="predicted"/>
<dbReference type="STRING" id="400727.A0A2T7Q059"/>
<name>A0A2T7Q059_POMCA</name>
<dbReference type="InterPro" id="IPR033464">
    <property type="entry name" value="CSN8_PSD8_EIF3K"/>
</dbReference>
<gene>
    <name evidence="7" type="ORF">C0Q70_01678</name>
</gene>
<feature type="domain" description="CSN8/PSMD8/EIF3K" evidence="6">
    <location>
        <begin position="29"/>
        <end position="161"/>
    </location>
</feature>
<dbReference type="PANTHER" id="PTHR13339:SF0">
    <property type="entry name" value="COP9 SIGNALOSOME COMPLEX SUBUNIT 8"/>
    <property type="match status" value="1"/>
</dbReference>
<keyword evidence="3" id="KW-0963">Cytoplasm</keyword>
<evidence type="ECO:0000313" key="7">
    <source>
        <dbReference type="EMBL" id="PVD39051.1"/>
    </source>
</evidence>
<comment type="subcellular location">
    <subcellularLocation>
        <location evidence="2">Cytoplasm</location>
    </subcellularLocation>
    <subcellularLocation>
        <location evidence="1">Nucleus</location>
    </subcellularLocation>
</comment>
<evidence type="ECO:0000256" key="4">
    <source>
        <dbReference type="ARBA" id="ARBA00022790"/>
    </source>
</evidence>
<dbReference type="GO" id="GO:0005737">
    <property type="term" value="C:cytoplasm"/>
    <property type="evidence" value="ECO:0007669"/>
    <property type="project" value="UniProtKB-SubCell"/>
</dbReference>
<accession>A0A2T7Q059</accession>